<name>A0A1J6KLR0_NICAT</name>
<feature type="compositionally biased region" description="Basic and acidic residues" evidence="1">
    <location>
        <begin position="186"/>
        <end position="198"/>
    </location>
</feature>
<evidence type="ECO:0000256" key="1">
    <source>
        <dbReference type="SAM" id="MobiDB-lite"/>
    </source>
</evidence>
<evidence type="ECO:0000313" key="3">
    <source>
        <dbReference type="Proteomes" id="UP000187609"/>
    </source>
</evidence>
<proteinExistence type="predicted"/>
<dbReference type="Proteomes" id="UP000187609">
    <property type="component" value="Unassembled WGS sequence"/>
</dbReference>
<sequence>MSMETSLTCILAWKNAQIRKNQLPHTCGAMSLARRRVAMKAMGKTFDRGKMWTQLIKEKMVVLIEEIRSERAESLDEPSPNDALGIVFGPEHPGRVRGLGLGVVPTIAFKQTSARYRRGYVGSSSSTSPTPKWQQEMTYVKSKLNALISLYERNIGNIPEEFAHLFSTPPQALDVGSDAPSTVEPRSLDESINDDRQV</sequence>
<dbReference type="EMBL" id="MJEQ01005663">
    <property type="protein sequence ID" value="OIT20161.1"/>
    <property type="molecule type" value="Genomic_DNA"/>
</dbReference>
<keyword evidence="3" id="KW-1185">Reference proteome</keyword>
<evidence type="ECO:0000313" key="2">
    <source>
        <dbReference type="EMBL" id="OIT20161.1"/>
    </source>
</evidence>
<protein>
    <submittedName>
        <fullName evidence="2">Uncharacterized protein</fullName>
    </submittedName>
</protein>
<comment type="caution">
    <text evidence="2">The sequence shown here is derived from an EMBL/GenBank/DDBJ whole genome shotgun (WGS) entry which is preliminary data.</text>
</comment>
<dbReference type="Gramene" id="OIT20161">
    <property type="protein sequence ID" value="OIT20161"/>
    <property type="gene ID" value="A4A49_52551"/>
</dbReference>
<dbReference type="AlphaFoldDB" id="A0A1J6KLR0"/>
<reference evidence="2" key="1">
    <citation type="submission" date="2016-11" db="EMBL/GenBank/DDBJ databases">
        <title>The genome of Nicotiana attenuata.</title>
        <authorList>
            <person name="Xu S."/>
            <person name="Brockmoeller T."/>
            <person name="Gaquerel E."/>
            <person name="Navarro A."/>
            <person name="Kuhl H."/>
            <person name="Gase K."/>
            <person name="Ling Z."/>
            <person name="Zhou W."/>
            <person name="Kreitzer C."/>
            <person name="Stanke M."/>
            <person name="Tang H."/>
            <person name="Lyons E."/>
            <person name="Pandey P."/>
            <person name="Pandey S.P."/>
            <person name="Timmermann B."/>
            <person name="Baldwin I.T."/>
        </authorList>
    </citation>
    <scope>NUCLEOTIDE SEQUENCE [LARGE SCALE GENOMIC DNA]</scope>
    <source>
        <strain evidence="2">UT</strain>
    </source>
</reference>
<organism evidence="2 3">
    <name type="scientific">Nicotiana attenuata</name>
    <name type="common">Coyote tobacco</name>
    <dbReference type="NCBI Taxonomy" id="49451"/>
    <lineage>
        <taxon>Eukaryota</taxon>
        <taxon>Viridiplantae</taxon>
        <taxon>Streptophyta</taxon>
        <taxon>Embryophyta</taxon>
        <taxon>Tracheophyta</taxon>
        <taxon>Spermatophyta</taxon>
        <taxon>Magnoliopsida</taxon>
        <taxon>eudicotyledons</taxon>
        <taxon>Gunneridae</taxon>
        <taxon>Pentapetalae</taxon>
        <taxon>asterids</taxon>
        <taxon>lamiids</taxon>
        <taxon>Solanales</taxon>
        <taxon>Solanaceae</taxon>
        <taxon>Nicotianoideae</taxon>
        <taxon>Nicotianeae</taxon>
        <taxon>Nicotiana</taxon>
    </lineage>
</organism>
<accession>A0A1J6KLR0</accession>
<feature type="region of interest" description="Disordered" evidence="1">
    <location>
        <begin position="170"/>
        <end position="198"/>
    </location>
</feature>
<gene>
    <name evidence="2" type="ORF">A4A49_52551</name>
</gene>